<dbReference type="SUPFAM" id="SSF82657">
    <property type="entry name" value="BolA-like"/>
    <property type="match status" value="1"/>
</dbReference>
<dbReference type="PIRSF" id="PIRSF003113">
    <property type="entry name" value="BolA"/>
    <property type="match status" value="1"/>
</dbReference>
<dbReference type="InterPro" id="IPR002634">
    <property type="entry name" value="BolA"/>
</dbReference>
<dbReference type="OrthoDB" id="9801469at2"/>
<dbReference type="AlphaFoldDB" id="A0A853FB65"/>
<dbReference type="PANTHER" id="PTHR46229">
    <property type="entry name" value="BOLA TRANSCRIPTION REGULATOR"/>
    <property type="match status" value="1"/>
</dbReference>
<keyword evidence="4" id="KW-1185">Reference proteome</keyword>
<dbReference type="RefSeq" id="WP_129969943.1">
    <property type="nucleotide sequence ID" value="NZ_JACCEW010000004.1"/>
</dbReference>
<comment type="caution">
    <text evidence="3">The sequence shown here is derived from an EMBL/GenBank/DDBJ whole genome shotgun (WGS) entry which is preliminary data.</text>
</comment>
<evidence type="ECO:0000313" key="3">
    <source>
        <dbReference type="EMBL" id="NYT37995.1"/>
    </source>
</evidence>
<organism evidence="3 4">
    <name type="scientific">Allopusillimonas soli</name>
    <dbReference type="NCBI Taxonomy" id="659016"/>
    <lineage>
        <taxon>Bacteria</taxon>
        <taxon>Pseudomonadati</taxon>
        <taxon>Pseudomonadota</taxon>
        <taxon>Betaproteobacteria</taxon>
        <taxon>Burkholderiales</taxon>
        <taxon>Alcaligenaceae</taxon>
        <taxon>Allopusillimonas</taxon>
    </lineage>
</organism>
<name>A0A853FB65_9BURK</name>
<reference evidence="3 4" key="1">
    <citation type="submission" date="2020-07" db="EMBL/GenBank/DDBJ databases">
        <title>Taxonomic revisions and descriptions of new bacterial species based on genomic comparisons in the high-G+C-content subgroup of the family Alcaligenaceae.</title>
        <authorList>
            <person name="Szabo A."/>
            <person name="Felfoldi T."/>
        </authorList>
    </citation>
    <scope>NUCLEOTIDE SEQUENCE [LARGE SCALE GENOMIC DNA]</scope>
    <source>
        <strain evidence="3 4">DSM 25264</strain>
    </source>
</reference>
<dbReference type="InterPro" id="IPR050961">
    <property type="entry name" value="BolA/IbaG_stress_morph_reg"/>
</dbReference>
<gene>
    <name evidence="3" type="ORF">H0A68_14000</name>
</gene>
<protein>
    <submittedName>
        <fullName evidence="3">BolA family transcriptional regulator</fullName>
    </submittedName>
</protein>
<dbReference type="Proteomes" id="UP000580517">
    <property type="component" value="Unassembled WGS sequence"/>
</dbReference>
<accession>A0A853FB65</accession>
<comment type="similarity">
    <text evidence="1 2">Belongs to the BolA/IbaG family.</text>
</comment>
<dbReference type="PANTHER" id="PTHR46229:SF2">
    <property type="entry name" value="BOLA-LIKE PROTEIN 1"/>
    <property type="match status" value="1"/>
</dbReference>
<evidence type="ECO:0000256" key="1">
    <source>
        <dbReference type="ARBA" id="ARBA00005578"/>
    </source>
</evidence>
<proteinExistence type="inferred from homology"/>
<dbReference type="Pfam" id="PF01722">
    <property type="entry name" value="BolA"/>
    <property type="match status" value="1"/>
</dbReference>
<evidence type="ECO:0000256" key="2">
    <source>
        <dbReference type="RuleBase" id="RU003860"/>
    </source>
</evidence>
<dbReference type="EMBL" id="JACCEW010000004">
    <property type="protein sequence ID" value="NYT37995.1"/>
    <property type="molecule type" value="Genomic_DNA"/>
</dbReference>
<dbReference type="Gene3D" id="3.30.300.90">
    <property type="entry name" value="BolA-like"/>
    <property type="match status" value="1"/>
</dbReference>
<sequence length="82" mass="9088">MLPTPEQVRDYIAANLDCRHIEVQGDGSHFDAVIVSPAFEGKRLIARHQLVYAALGDRMKAEIHALSMRTLTPAEYEANPNG</sequence>
<evidence type="ECO:0000313" key="4">
    <source>
        <dbReference type="Proteomes" id="UP000580517"/>
    </source>
</evidence>
<dbReference type="InterPro" id="IPR036065">
    <property type="entry name" value="BolA-like_sf"/>
</dbReference>